<dbReference type="EnsemblProtists" id="PYU1_T014470">
    <property type="protein sequence ID" value="PYU1_T014470"/>
    <property type="gene ID" value="PYU1_G014439"/>
</dbReference>
<keyword evidence="2" id="KW-1185">Reference proteome</keyword>
<reference evidence="2" key="1">
    <citation type="journal article" date="2010" name="Genome Biol.">
        <title>Genome sequence of the necrotrophic plant pathogen Pythium ultimum reveals original pathogenicity mechanisms and effector repertoire.</title>
        <authorList>
            <person name="Levesque C.A."/>
            <person name="Brouwer H."/>
            <person name="Cano L."/>
            <person name="Hamilton J.P."/>
            <person name="Holt C."/>
            <person name="Huitema E."/>
            <person name="Raffaele S."/>
            <person name="Robideau G.P."/>
            <person name="Thines M."/>
            <person name="Win J."/>
            <person name="Zerillo M.M."/>
            <person name="Beakes G.W."/>
            <person name="Boore J.L."/>
            <person name="Busam D."/>
            <person name="Dumas B."/>
            <person name="Ferriera S."/>
            <person name="Fuerstenberg S.I."/>
            <person name="Gachon C.M."/>
            <person name="Gaulin E."/>
            <person name="Govers F."/>
            <person name="Grenville-Briggs L."/>
            <person name="Horner N."/>
            <person name="Hostetler J."/>
            <person name="Jiang R.H."/>
            <person name="Johnson J."/>
            <person name="Krajaejun T."/>
            <person name="Lin H."/>
            <person name="Meijer H.J."/>
            <person name="Moore B."/>
            <person name="Morris P."/>
            <person name="Phuntmart V."/>
            <person name="Puiu D."/>
            <person name="Shetty J."/>
            <person name="Stajich J.E."/>
            <person name="Tripathy S."/>
            <person name="Wawra S."/>
            <person name="van West P."/>
            <person name="Whitty B.R."/>
            <person name="Coutinho P.M."/>
            <person name="Henrissat B."/>
            <person name="Martin F."/>
            <person name="Thomas P.D."/>
            <person name="Tyler B.M."/>
            <person name="De Vries R.P."/>
            <person name="Kamoun S."/>
            <person name="Yandell M."/>
            <person name="Tisserat N."/>
            <person name="Buell C.R."/>
        </authorList>
    </citation>
    <scope>NUCLEOTIDE SEQUENCE</scope>
    <source>
        <strain evidence="2">DAOM:BR144</strain>
    </source>
</reference>
<name>K3XB71_GLOUD</name>
<sequence>MGWMGWMGTTPLRIQLRRNRRMGLPHRILEHLRRRTLRRRLRTRHPLRRILLL</sequence>
<dbReference type="EMBL" id="GL376575">
    <property type="status" value="NOT_ANNOTATED_CDS"/>
    <property type="molecule type" value="Genomic_DNA"/>
</dbReference>
<organism evidence="1 2">
    <name type="scientific">Globisporangium ultimum (strain ATCC 200006 / CBS 805.95 / DAOM BR144)</name>
    <name type="common">Pythium ultimum</name>
    <dbReference type="NCBI Taxonomy" id="431595"/>
    <lineage>
        <taxon>Eukaryota</taxon>
        <taxon>Sar</taxon>
        <taxon>Stramenopiles</taxon>
        <taxon>Oomycota</taxon>
        <taxon>Peronosporomycetes</taxon>
        <taxon>Pythiales</taxon>
        <taxon>Pythiaceae</taxon>
        <taxon>Globisporangium</taxon>
    </lineage>
</organism>
<dbReference type="InParanoid" id="K3XB71"/>
<reference evidence="2" key="2">
    <citation type="submission" date="2010-04" db="EMBL/GenBank/DDBJ databases">
        <authorList>
            <person name="Buell R."/>
            <person name="Hamilton J."/>
            <person name="Hostetler J."/>
        </authorList>
    </citation>
    <scope>NUCLEOTIDE SEQUENCE [LARGE SCALE GENOMIC DNA]</scope>
    <source>
        <strain evidence="2">DAOM:BR144</strain>
    </source>
</reference>
<evidence type="ECO:0000313" key="2">
    <source>
        <dbReference type="Proteomes" id="UP000019132"/>
    </source>
</evidence>
<reference evidence="1" key="3">
    <citation type="submission" date="2015-02" db="UniProtKB">
        <authorList>
            <consortium name="EnsemblProtists"/>
        </authorList>
    </citation>
    <scope>IDENTIFICATION</scope>
    <source>
        <strain evidence="1">DAOM BR144</strain>
    </source>
</reference>
<dbReference type="AlphaFoldDB" id="K3XB71"/>
<dbReference type="VEuPathDB" id="FungiDB:PYU1_G014439"/>
<dbReference type="Proteomes" id="UP000019132">
    <property type="component" value="Unassembled WGS sequence"/>
</dbReference>
<protein>
    <submittedName>
        <fullName evidence="1">Uncharacterized protein</fullName>
    </submittedName>
</protein>
<proteinExistence type="predicted"/>
<accession>K3XB71</accession>
<dbReference type="HOGENOM" id="CLU_3075105_0_0_1"/>
<evidence type="ECO:0000313" key="1">
    <source>
        <dbReference type="EnsemblProtists" id="PYU1_T014470"/>
    </source>
</evidence>